<dbReference type="Proteomes" id="UP000811246">
    <property type="component" value="Chromosome 12"/>
</dbReference>
<feature type="compositionally biased region" description="Polar residues" evidence="1">
    <location>
        <begin position="61"/>
        <end position="72"/>
    </location>
</feature>
<dbReference type="AlphaFoldDB" id="A0A8T1P070"/>
<evidence type="ECO:0000256" key="2">
    <source>
        <dbReference type="SAM" id="SignalP"/>
    </source>
</evidence>
<accession>A0A8T1P070</accession>
<evidence type="ECO:0000313" key="5">
    <source>
        <dbReference type="Proteomes" id="UP000811609"/>
    </source>
</evidence>
<gene>
    <name evidence="3" type="ORF">CIPAW_12G109800</name>
    <name evidence="4" type="ORF">I3842_12G108200</name>
</gene>
<reference evidence="3" key="1">
    <citation type="submission" date="2020-12" db="EMBL/GenBank/DDBJ databases">
        <title>WGS assembly of Carya illinoinensis cv. Pawnee.</title>
        <authorList>
            <person name="Platts A."/>
            <person name="Shu S."/>
            <person name="Wright S."/>
            <person name="Barry K."/>
            <person name="Edger P."/>
            <person name="Pires J.C."/>
            <person name="Schmutz J."/>
        </authorList>
    </citation>
    <scope>NUCLEOTIDE SEQUENCE</scope>
    <source>
        <tissue evidence="3">Leaf</tissue>
    </source>
</reference>
<feature type="chain" id="PRO_5035829779" evidence="2">
    <location>
        <begin position="24"/>
        <end position="83"/>
    </location>
</feature>
<feature type="region of interest" description="Disordered" evidence="1">
    <location>
        <begin position="61"/>
        <end position="83"/>
    </location>
</feature>
<name>A0A8T1P070_CARIL</name>
<comment type="caution">
    <text evidence="3">The sequence shown here is derived from an EMBL/GenBank/DDBJ whole genome shotgun (WGS) entry which is preliminary data.</text>
</comment>
<dbReference type="EMBL" id="CM031820">
    <property type="protein sequence ID" value="KAG6634310.1"/>
    <property type="molecule type" value="Genomic_DNA"/>
</dbReference>
<proteinExistence type="predicted"/>
<dbReference type="EMBL" id="CM031836">
    <property type="protein sequence ID" value="KAG6685355.1"/>
    <property type="molecule type" value="Genomic_DNA"/>
</dbReference>
<sequence>MNFIISSLFILLVSLPHSGFALAKLEDAGVNKMREFSRNAKDMSFAGGDQAQRKVLHEVHSGTNPIGNSIPQQRWIPKLRNSP</sequence>
<protein>
    <submittedName>
        <fullName evidence="3">Uncharacterized protein</fullName>
    </submittedName>
</protein>
<evidence type="ECO:0000313" key="3">
    <source>
        <dbReference type="EMBL" id="KAG6634310.1"/>
    </source>
</evidence>
<evidence type="ECO:0000256" key="1">
    <source>
        <dbReference type="SAM" id="MobiDB-lite"/>
    </source>
</evidence>
<keyword evidence="2" id="KW-0732">Signal</keyword>
<feature type="signal peptide" evidence="2">
    <location>
        <begin position="1"/>
        <end position="23"/>
    </location>
</feature>
<dbReference type="Proteomes" id="UP000811609">
    <property type="component" value="Chromosome 12"/>
</dbReference>
<dbReference type="OrthoDB" id="1671823at2759"/>
<reference evidence="4" key="2">
    <citation type="submission" date="2021-01" db="EMBL/GenBank/DDBJ databases">
        <authorList>
            <person name="Lovell J.T."/>
            <person name="Bentley N."/>
            <person name="Bhattarai G."/>
            <person name="Jenkins J.W."/>
            <person name="Sreedasyam A."/>
            <person name="Alarcon Y."/>
            <person name="Bock C."/>
            <person name="Boston L."/>
            <person name="Carlson J."/>
            <person name="Cervantes K."/>
            <person name="Clermont K."/>
            <person name="Krom N."/>
            <person name="Kubenka K."/>
            <person name="Mamidi S."/>
            <person name="Mattison C."/>
            <person name="Monteros M."/>
            <person name="Pisani C."/>
            <person name="Plott C."/>
            <person name="Rajasekar S."/>
            <person name="Rhein H.S."/>
            <person name="Rohla C."/>
            <person name="Song M."/>
            <person name="Hilaire R.S."/>
            <person name="Shu S."/>
            <person name="Wells L."/>
            <person name="Wang X."/>
            <person name="Webber J."/>
            <person name="Heerema R.J."/>
            <person name="Klein P."/>
            <person name="Conner P."/>
            <person name="Grauke L."/>
            <person name="Grimwood J."/>
            <person name="Schmutz J."/>
            <person name="Randall J.J."/>
        </authorList>
    </citation>
    <scope>NUCLEOTIDE SEQUENCE</scope>
    <source>
        <tissue evidence="4">Leaf</tissue>
    </source>
</reference>
<evidence type="ECO:0000313" key="4">
    <source>
        <dbReference type="EMBL" id="KAG6685355.1"/>
    </source>
</evidence>
<organism evidence="3 5">
    <name type="scientific">Carya illinoinensis</name>
    <name type="common">Pecan</name>
    <dbReference type="NCBI Taxonomy" id="32201"/>
    <lineage>
        <taxon>Eukaryota</taxon>
        <taxon>Viridiplantae</taxon>
        <taxon>Streptophyta</taxon>
        <taxon>Embryophyta</taxon>
        <taxon>Tracheophyta</taxon>
        <taxon>Spermatophyta</taxon>
        <taxon>Magnoliopsida</taxon>
        <taxon>eudicotyledons</taxon>
        <taxon>Gunneridae</taxon>
        <taxon>Pentapetalae</taxon>
        <taxon>rosids</taxon>
        <taxon>fabids</taxon>
        <taxon>Fagales</taxon>
        <taxon>Juglandaceae</taxon>
        <taxon>Carya</taxon>
    </lineage>
</organism>
<keyword evidence="5" id="KW-1185">Reference proteome</keyword>